<evidence type="ECO:0000313" key="1">
    <source>
        <dbReference type="EMBL" id="GGW67245.1"/>
    </source>
</evidence>
<reference evidence="2" key="1">
    <citation type="journal article" date="2019" name="Int. J. Syst. Evol. Microbiol.">
        <title>The Global Catalogue of Microorganisms (GCM) 10K type strain sequencing project: providing services to taxonomists for standard genome sequencing and annotation.</title>
        <authorList>
            <consortium name="The Broad Institute Genomics Platform"/>
            <consortium name="The Broad Institute Genome Sequencing Center for Infectious Disease"/>
            <person name="Wu L."/>
            <person name="Ma J."/>
        </authorList>
    </citation>
    <scope>NUCLEOTIDE SEQUENCE [LARGE SCALE GENOMIC DNA]</scope>
    <source>
        <strain evidence="2">KCTC 23723</strain>
    </source>
</reference>
<evidence type="ECO:0000313" key="2">
    <source>
        <dbReference type="Proteomes" id="UP000634667"/>
    </source>
</evidence>
<dbReference type="InterPro" id="IPR007215">
    <property type="entry name" value="Sulphur_relay_TusB/DsrH"/>
</dbReference>
<gene>
    <name evidence="1" type="ORF">GCM10008111_24040</name>
</gene>
<accession>A0ABQ2WT21</accession>
<organism evidence="1 2">
    <name type="scientific">Alishewanella tabrizica</name>
    <dbReference type="NCBI Taxonomy" id="671278"/>
    <lineage>
        <taxon>Bacteria</taxon>
        <taxon>Pseudomonadati</taxon>
        <taxon>Pseudomonadota</taxon>
        <taxon>Gammaproteobacteria</taxon>
        <taxon>Alteromonadales</taxon>
        <taxon>Alteromonadaceae</taxon>
        <taxon>Alishewanella</taxon>
    </lineage>
</organism>
<dbReference type="SUPFAM" id="SSF75169">
    <property type="entry name" value="DsrEFH-like"/>
    <property type="match status" value="1"/>
</dbReference>
<keyword evidence="2" id="KW-1185">Reference proteome</keyword>
<dbReference type="Proteomes" id="UP000634667">
    <property type="component" value="Unassembled WGS sequence"/>
</dbReference>
<evidence type="ECO:0008006" key="3">
    <source>
        <dbReference type="Google" id="ProtNLM"/>
    </source>
</evidence>
<dbReference type="RefSeq" id="WP_189483474.1">
    <property type="nucleotide sequence ID" value="NZ_BMYR01000010.1"/>
</dbReference>
<dbReference type="Pfam" id="PF04077">
    <property type="entry name" value="DsrH"/>
    <property type="match status" value="1"/>
</dbReference>
<dbReference type="InterPro" id="IPR027396">
    <property type="entry name" value="DsrEFH-like"/>
</dbReference>
<dbReference type="Gene3D" id="3.40.1260.10">
    <property type="entry name" value="DsrEFH-like"/>
    <property type="match status" value="1"/>
</dbReference>
<protein>
    <recommendedName>
        <fullName evidence="3">Sulfurtransferase complex subunit TusB</fullName>
    </recommendedName>
</protein>
<proteinExistence type="predicted"/>
<sequence>MKLINLITPSANLAELSSIASEHDLLLLRQDAVYLVHKAALPFPGKVLALESDVTWRNITLPASIRAISDAEWVTLSANASQNLLWS</sequence>
<comment type="caution">
    <text evidence="1">The sequence shown here is derived from an EMBL/GenBank/DDBJ whole genome shotgun (WGS) entry which is preliminary data.</text>
</comment>
<name>A0ABQ2WT21_9ALTE</name>
<dbReference type="EMBL" id="BMYR01000010">
    <property type="protein sequence ID" value="GGW67245.1"/>
    <property type="molecule type" value="Genomic_DNA"/>
</dbReference>